<dbReference type="EMBL" id="FOZP01000001">
    <property type="protein sequence ID" value="SFS33358.1"/>
    <property type="molecule type" value="Genomic_DNA"/>
</dbReference>
<dbReference type="SUPFAM" id="SSF52833">
    <property type="entry name" value="Thioredoxin-like"/>
    <property type="match status" value="1"/>
</dbReference>
<keyword evidence="2" id="KW-1185">Reference proteome</keyword>
<dbReference type="InterPro" id="IPR022551">
    <property type="entry name" value="BrxC"/>
</dbReference>
<gene>
    <name evidence="1" type="ORF">SAMN04488006_0749</name>
</gene>
<dbReference type="Gene3D" id="3.40.30.10">
    <property type="entry name" value="Glutaredoxin"/>
    <property type="match status" value="1"/>
</dbReference>
<organism evidence="1 2">
    <name type="scientific">Lutibacter maritimus</name>
    <dbReference type="NCBI Taxonomy" id="593133"/>
    <lineage>
        <taxon>Bacteria</taxon>
        <taxon>Pseudomonadati</taxon>
        <taxon>Bacteroidota</taxon>
        <taxon>Flavobacteriia</taxon>
        <taxon>Flavobacteriales</taxon>
        <taxon>Flavobacteriaceae</taxon>
        <taxon>Lutibacter</taxon>
    </lineage>
</organism>
<reference evidence="2" key="1">
    <citation type="submission" date="2016-10" db="EMBL/GenBank/DDBJ databases">
        <authorList>
            <person name="Varghese N."/>
            <person name="Submissions S."/>
        </authorList>
    </citation>
    <scope>NUCLEOTIDE SEQUENCE [LARGE SCALE GENOMIC DNA]</scope>
    <source>
        <strain evidence="2">DSM 24450</strain>
    </source>
</reference>
<dbReference type="Pfam" id="PF11009">
    <property type="entry name" value="BrxC"/>
    <property type="match status" value="1"/>
</dbReference>
<proteinExistence type="predicted"/>
<dbReference type="AlphaFoldDB" id="A0A1I6NZW9"/>
<dbReference type="RefSeq" id="WP_090222780.1">
    <property type="nucleotide sequence ID" value="NZ_FOZP01000001.1"/>
</dbReference>
<sequence>MNWIALTNNQQLEAIKANVENEYIAIFKHSTRCGISRMVLKNFEREFDIPESEITMYFLDLLKFREISNNIAGDFDVLHQSPQLLLLKNGKVIFTASHGDISVESLKFQLGK</sequence>
<accession>A0A1I6NZW9</accession>
<evidence type="ECO:0000313" key="2">
    <source>
        <dbReference type="Proteomes" id="UP000199312"/>
    </source>
</evidence>
<dbReference type="InterPro" id="IPR036249">
    <property type="entry name" value="Thioredoxin-like_sf"/>
</dbReference>
<evidence type="ECO:0000313" key="1">
    <source>
        <dbReference type="EMBL" id="SFS33358.1"/>
    </source>
</evidence>
<dbReference type="NCBIfam" id="TIGR04019">
    <property type="entry name" value="B_thiol_YtxJ"/>
    <property type="match status" value="1"/>
</dbReference>
<dbReference type="Proteomes" id="UP000199312">
    <property type="component" value="Unassembled WGS sequence"/>
</dbReference>
<name>A0A1I6NZW9_9FLAO</name>
<dbReference type="OrthoDB" id="677051at2"/>
<protein>
    <submittedName>
        <fullName evidence="1">Bacillithiol system protein YtxJ</fullName>
    </submittedName>
</protein>
<dbReference type="STRING" id="593133.SAMN04488006_0749"/>